<proteinExistence type="predicted"/>
<sequence length="64" mass="7249">MQLDDEGMCQGSQGRCERRKVYSGSEGRQFGGHDAQVKTFALLLSRSDKQWLEAEGSHEFHAVY</sequence>
<evidence type="ECO:0000313" key="2">
    <source>
        <dbReference type="Proteomes" id="UP000324222"/>
    </source>
</evidence>
<gene>
    <name evidence="1" type="ORF">E2C01_013352</name>
</gene>
<dbReference type="AlphaFoldDB" id="A0A5B7DGV2"/>
<organism evidence="1 2">
    <name type="scientific">Portunus trituberculatus</name>
    <name type="common">Swimming crab</name>
    <name type="synonym">Neptunus trituberculatus</name>
    <dbReference type="NCBI Taxonomy" id="210409"/>
    <lineage>
        <taxon>Eukaryota</taxon>
        <taxon>Metazoa</taxon>
        <taxon>Ecdysozoa</taxon>
        <taxon>Arthropoda</taxon>
        <taxon>Crustacea</taxon>
        <taxon>Multicrustacea</taxon>
        <taxon>Malacostraca</taxon>
        <taxon>Eumalacostraca</taxon>
        <taxon>Eucarida</taxon>
        <taxon>Decapoda</taxon>
        <taxon>Pleocyemata</taxon>
        <taxon>Brachyura</taxon>
        <taxon>Eubrachyura</taxon>
        <taxon>Portunoidea</taxon>
        <taxon>Portunidae</taxon>
        <taxon>Portuninae</taxon>
        <taxon>Portunus</taxon>
    </lineage>
</organism>
<name>A0A5B7DGV2_PORTR</name>
<accession>A0A5B7DGV2</accession>
<comment type="caution">
    <text evidence="1">The sequence shown here is derived from an EMBL/GenBank/DDBJ whole genome shotgun (WGS) entry which is preliminary data.</text>
</comment>
<keyword evidence="2" id="KW-1185">Reference proteome</keyword>
<evidence type="ECO:0000313" key="1">
    <source>
        <dbReference type="EMBL" id="MPC20409.1"/>
    </source>
</evidence>
<dbReference type="EMBL" id="VSRR010000869">
    <property type="protein sequence ID" value="MPC20409.1"/>
    <property type="molecule type" value="Genomic_DNA"/>
</dbReference>
<protein>
    <submittedName>
        <fullName evidence="1">Uncharacterized protein</fullName>
    </submittedName>
</protein>
<dbReference type="Proteomes" id="UP000324222">
    <property type="component" value="Unassembled WGS sequence"/>
</dbReference>
<reference evidence="1 2" key="1">
    <citation type="submission" date="2019-05" db="EMBL/GenBank/DDBJ databases">
        <title>Another draft genome of Portunus trituberculatus and its Hox gene families provides insights of decapod evolution.</title>
        <authorList>
            <person name="Jeong J.-H."/>
            <person name="Song I."/>
            <person name="Kim S."/>
            <person name="Choi T."/>
            <person name="Kim D."/>
            <person name="Ryu S."/>
            <person name="Kim W."/>
        </authorList>
    </citation>
    <scope>NUCLEOTIDE SEQUENCE [LARGE SCALE GENOMIC DNA]</scope>
    <source>
        <tissue evidence="1">Muscle</tissue>
    </source>
</reference>